<gene>
    <name evidence="2" type="ORF">AAT19DRAFT_11998</name>
</gene>
<reference evidence="2 3" key="1">
    <citation type="journal article" date="2018" name="Elife">
        <title>Functional genomics of lipid metabolism in the oleaginous yeast Rhodosporidium toruloides.</title>
        <authorList>
            <person name="Coradetti S.T."/>
            <person name="Pinel D."/>
            <person name="Geiselman G."/>
            <person name="Ito M."/>
            <person name="Mondo S."/>
            <person name="Reilly M.C."/>
            <person name="Cheng Y.F."/>
            <person name="Bauer S."/>
            <person name="Grigoriev I."/>
            <person name="Gladden J.M."/>
            <person name="Simmons B.A."/>
            <person name="Brem R."/>
            <person name="Arkin A.P."/>
            <person name="Skerker J.M."/>
        </authorList>
    </citation>
    <scope>NUCLEOTIDE SEQUENCE [LARGE SCALE GENOMIC DNA]</scope>
    <source>
        <strain evidence="2 3">NBRC 0880</strain>
    </source>
</reference>
<dbReference type="AlphaFoldDB" id="A0A2T0AEZ8"/>
<name>A0A2T0AEZ8_RHOTO</name>
<organism evidence="2 3">
    <name type="scientific">Rhodotorula toruloides</name>
    <name type="common">Yeast</name>
    <name type="synonym">Rhodosporidium toruloides</name>
    <dbReference type="NCBI Taxonomy" id="5286"/>
    <lineage>
        <taxon>Eukaryota</taxon>
        <taxon>Fungi</taxon>
        <taxon>Dikarya</taxon>
        <taxon>Basidiomycota</taxon>
        <taxon>Pucciniomycotina</taxon>
        <taxon>Microbotryomycetes</taxon>
        <taxon>Sporidiobolales</taxon>
        <taxon>Sporidiobolaceae</taxon>
        <taxon>Rhodotorula</taxon>
    </lineage>
</organism>
<protein>
    <submittedName>
        <fullName evidence="2">Uncharacterized protein</fullName>
    </submittedName>
</protein>
<dbReference type="Proteomes" id="UP000239560">
    <property type="component" value="Unassembled WGS sequence"/>
</dbReference>
<comment type="caution">
    <text evidence="2">The sequence shown here is derived from an EMBL/GenBank/DDBJ whole genome shotgun (WGS) entry which is preliminary data.</text>
</comment>
<feature type="region of interest" description="Disordered" evidence="1">
    <location>
        <begin position="222"/>
        <end position="301"/>
    </location>
</feature>
<evidence type="ECO:0000313" key="3">
    <source>
        <dbReference type="Proteomes" id="UP000239560"/>
    </source>
</evidence>
<dbReference type="EMBL" id="LCTV02000002">
    <property type="protein sequence ID" value="PRQ76580.1"/>
    <property type="molecule type" value="Genomic_DNA"/>
</dbReference>
<proteinExistence type="predicted"/>
<evidence type="ECO:0000313" key="2">
    <source>
        <dbReference type="EMBL" id="PRQ76580.1"/>
    </source>
</evidence>
<evidence type="ECO:0000256" key="1">
    <source>
        <dbReference type="SAM" id="MobiDB-lite"/>
    </source>
</evidence>
<accession>A0A2T0AEZ8</accession>
<sequence>MRPWFSRTAQHYTGPKHGLVPPRLACQLERWGRLGHSLHNSERSPPYSLECELVWRSVPFELWFSKREEEIDVIRRLKSLDEKLRTGLGQRSELEELRGELVERLDGLVMGYTGAQILSLTTDFTLTFIRAVLRHARQRFFIWLIERNLSVEYAYEALEEYAEGVGGSLSLFWPSIARQKCSEGALVRADWILDRFAKERAETGILRPPRLAFLHSSDPDHFSRPPRPYTIIPPRNPSARILGAPVRQSRDEPPPYSALEPAEAKPMQQPLDRPASAPFSKSGHHEDVRSTRYCSRFAKEA</sequence>